<name>A0A1I3J413_9SPIR</name>
<dbReference type="InterPro" id="IPR025966">
    <property type="entry name" value="OppC_N"/>
</dbReference>
<dbReference type="RefSeq" id="WP_218150238.1">
    <property type="nucleotide sequence ID" value="NZ_FORI01000002.1"/>
</dbReference>
<dbReference type="EMBL" id="FORI01000002">
    <property type="protein sequence ID" value="SFI54708.1"/>
    <property type="molecule type" value="Genomic_DNA"/>
</dbReference>
<keyword evidence="1" id="KW-1133">Transmembrane helix</keyword>
<evidence type="ECO:0000313" key="4">
    <source>
        <dbReference type="Proteomes" id="UP000182737"/>
    </source>
</evidence>
<proteinExistence type="predicted"/>
<dbReference type="Pfam" id="PF12911">
    <property type="entry name" value="OppC_N"/>
    <property type="match status" value="1"/>
</dbReference>
<feature type="transmembrane region" description="Helical" evidence="1">
    <location>
        <begin position="57"/>
        <end position="79"/>
    </location>
</feature>
<evidence type="ECO:0000313" key="3">
    <source>
        <dbReference type="EMBL" id="SFI54708.1"/>
    </source>
</evidence>
<dbReference type="GO" id="GO:0005886">
    <property type="term" value="C:plasma membrane"/>
    <property type="evidence" value="ECO:0007669"/>
    <property type="project" value="UniProtKB-SubCell"/>
</dbReference>
<gene>
    <name evidence="3" type="ORF">SAMN04487775_102308</name>
</gene>
<accession>A0A1I3J413</accession>
<keyword evidence="1" id="KW-0472">Membrane</keyword>
<dbReference type="AlphaFoldDB" id="A0A1I3J413"/>
<keyword evidence="4" id="KW-1185">Reference proteome</keyword>
<evidence type="ECO:0000259" key="2">
    <source>
        <dbReference type="Pfam" id="PF12911"/>
    </source>
</evidence>
<protein>
    <submittedName>
        <fullName evidence="3">N-terminal TM domain of oligopeptide transport permease C</fullName>
    </submittedName>
</protein>
<sequence>MTTFDVNKTPKKMAMSLQLDLKKFEKATDEEKKQQDVMSESTTFFKDGMRKLFKNPLAVASIIILAFIIVTITVAPHIVPYSYEEILSVEGSAIRVLRTLNHLSTVKQNRLILNRATSAFHIFSEQTSSAATTLSV</sequence>
<organism evidence="3 4">
    <name type="scientific">Treponema bryantii</name>
    <dbReference type="NCBI Taxonomy" id="163"/>
    <lineage>
        <taxon>Bacteria</taxon>
        <taxon>Pseudomonadati</taxon>
        <taxon>Spirochaetota</taxon>
        <taxon>Spirochaetia</taxon>
        <taxon>Spirochaetales</taxon>
        <taxon>Treponemataceae</taxon>
        <taxon>Treponema</taxon>
    </lineage>
</organism>
<keyword evidence="1" id="KW-0812">Transmembrane</keyword>
<evidence type="ECO:0000256" key="1">
    <source>
        <dbReference type="SAM" id="Phobius"/>
    </source>
</evidence>
<feature type="domain" description="Oligopeptide transport permease C-like N-terminal" evidence="2">
    <location>
        <begin position="43"/>
        <end position="85"/>
    </location>
</feature>
<reference evidence="4" key="1">
    <citation type="submission" date="2016-10" db="EMBL/GenBank/DDBJ databases">
        <authorList>
            <person name="Varghese N."/>
            <person name="Submissions S."/>
        </authorList>
    </citation>
    <scope>NUCLEOTIDE SEQUENCE [LARGE SCALE GENOMIC DNA]</scope>
    <source>
        <strain evidence="4">XBD1002</strain>
    </source>
</reference>
<dbReference type="Proteomes" id="UP000182737">
    <property type="component" value="Unassembled WGS sequence"/>
</dbReference>